<sequence>MLRTALAAVAAVAAIGLSCAPAAQAGTCVGNGQTCVDVGGVTAAQKQISPERRRAAADRISKPIADKIVKHIKKHLPH</sequence>
<proteinExistence type="predicted"/>
<evidence type="ECO:0000256" key="1">
    <source>
        <dbReference type="SAM" id="SignalP"/>
    </source>
</evidence>
<evidence type="ECO:0000313" key="3">
    <source>
        <dbReference type="Proteomes" id="UP001186041"/>
    </source>
</evidence>
<accession>A0AAE4VHS6</accession>
<feature type="signal peptide" evidence="1">
    <location>
        <begin position="1"/>
        <end position="25"/>
    </location>
</feature>
<organism evidence="2 3">
    <name type="scientific">Mycolicibacterium fortuitum</name>
    <name type="common">Mycobacterium fortuitum</name>
    <dbReference type="NCBI Taxonomy" id="1766"/>
    <lineage>
        <taxon>Bacteria</taxon>
        <taxon>Bacillati</taxon>
        <taxon>Actinomycetota</taxon>
        <taxon>Actinomycetes</taxon>
        <taxon>Mycobacteriales</taxon>
        <taxon>Mycobacteriaceae</taxon>
        <taxon>Mycolicibacterium</taxon>
    </lineage>
</organism>
<gene>
    <name evidence="2" type="ORF">R4485_29720</name>
</gene>
<dbReference type="Proteomes" id="UP001186041">
    <property type="component" value="Unassembled WGS sequence"/>
</dbReference>
<protein>
    <submittedName>
        <fullName evidence="2">Uncharacterized protein</fullName>
    </submittedName>
</protein>
<keyword evidence="1" id="KW-0732">Signal</keyword>
<evidence type="ECO:0000313" key="2">
    <source>
        <dbReference type="EMBL" id="MDV7294340.1"/>
    </source>
</evidence>
<comment type="caution">
    <text evidence="2">The sequence shown here is derived from an EMBL/GenBank/DDBJ whole genome shotgun (WGS) entry which is preliminary data.</text>
</comment>
<feature type="chain" id="PRO_5041901903" evidence="1">
    <location>
        <begin position="26"/>
        <end position="78"/>
    </location>
</feature>
<dbReference type="EMBL" id="JAWLVV010000039">
    <property type="protein sequence ID" value="MDV7294340.1"/>
    <property type="molecule type" value="Genomic_DNA"/>
</dbReference>
<name>A0AAE4VHS6_MYCFO</name>
<dbReference type="PROSITE" id="PS51257">
    <property type="entry name" value="PROKAR_LIPOPROTEIN"/>
    <property type="match status" value="1"/>
</dbReference>
<dbReference type="RefSeq" id="WP_317722565.1">
    <property type="nucleotide sequence ID" value="NZ_JAWLVK010000038.1"/>
</dbReference>
<dbReference type="AlphaFoldDB" id="A0AAE4VHS6"/>
<reference evidence="2" key="1">
    <citation type="submission" date="2023-10" db="EMBL/GenBank/DDBJ databases">
        <title>Mycolicibacterium fortuitum clinical isolates causing pulmonary infections in humans.</title>
        <authorList>
            <person name="Mejia-Ponce P.M."/>
            <person name="Zenteno-Cuevas R."/>
            <person name="Licona-Cassani C."/>
        </authorList>
    </citation>
    <scope>NUCLEOTIDE SEQUENCE</scope>
    <source>
        <strain evidence="2">M8</strain>
    </source>
</reference>